<gene>
    <name evidence="5" type="ORF">SAMN06296008_11712</name>
</gene>
<keyword evidence="3" id="KW-0663">Pyridoxal phosphate</keyword>
<evidence type="ECO:0000256" key="2">
    <source>
        <dbReference type="ARBA" id="ARBA00022679"/>
    </source>
</evidence>
<dbReference type="InterPro" id="IPR015422">
    <property type="entry name" value="PyrdxlP-dep_Trfase_small"/>
</dbReference>
<dbReference type="InterPro" id="IPR004839">
    <property type="entry name" value="Aminotransferase_I/II_large"/>
</dbReference>
<dbReference type="GO" id="GO:0008710">
    <property type="term" value="F:8-amino-7-oxononanoate synthase activity"/>
    <property type="evidence" value="ECO:0007669"/>
    <property type="project" value="TreeGrafter"/>
</dbReference>
<dbReference type="InterPro" id="IPR050087">
    <property type="entry name" value="AON_synthase_class-II"/>
</dbReference>
<evidence type="ECO:0000259" key="4">
    <source>
        <dbReference type="Pfam" id="PF00155"/>
    </source>
</evidence>
<feature type="domain" description="Aminotransferase class I/classII large" evidence="4">
    <location>
        <begin position="41"/>
        <end position="385"/>
    </location>
</feature>
<evidence type="ECO:0000313" key="6">
    <source>
        <dbReference type="Proteomes" id="UP000192708"/>
    </source>
</evidence>
<dbReference type="GO" id="GO:0009102">
    <property type="term" value="P:biotin biosynthetic process"/>
    <property type="evidence" value="ECO:0007669"/>
    <property type="project" value="TreeGrafter"/>
</dbReference>
<dbReference type="InterPro" id="IPR015424">
    <property type="entry name" value="PyrdxlP-dep_Trfase"/>
</dbReference>
<dbReference type="Pfam" id="PF00155">
    <property type="entry name" value="Aminotran_1_2"/>
    <property type="match status" value="1"/>
</dbReference>
<dbReference type="Proteomes" id="UP000192708">
    <property type="component" value="Unassembled WGS sequence"/>
</dbReference>
<dbReference type="Gene3D" id="3.90.1150.10">
    <property type="entry name" value="Aspartate Aminotransferase, domain 1"/>
    <property type="match status" value="1"/>
</dbReference>
<keyword evidence="2" id="KW-0808">Transferase</keyword>
<dbReference type="InterPro" id="IPR015421">
    <property type="entry name" value="PyrdxlP-dep_Trfase_major"/>
</dbReference>
<reference evidence="5 6" key="1">
    <citation type="submission" date="2017-04" db="EMBL/GenBank/DDBJ databases">
        <authorList>
            <person name="Afonso C.L."/>
            <person name="Miller P.J."/>
            <person name="Scott M.A."/>
            <person name="Spackman E."/>
            <person name="Goraichik I."/>
            <person name="Dimitrov K.M."/>
            <person name="Suarez D.L."/>
            <person name="Swayne D.E."/>
        </authorList>
    </citation>
    <scope>NUCLEOTIDE SEQUENCE [LARGE SCALE GENOMIC DNA]</scope>
    <source>
        <strain evidence="5 6">VK13</strain>
    </source>
</reference>
<evidence type="ECO:0000256" key="1">
    <source>
        <dbReference type="ARBA" id="ARBA00001933"/>
    </source>
</evidence>
<dbReference type="GO" id="GO:0030170">
    <property type="term" value="F:pyridoxal phosphate binding"/>
    <property type="evidence" value="ECO:0007669"/>
    <property type="project" value="InterPro"/>
</dbReference>
<dbReference type="PANTHER" id="PTHR13693">
    <property type="entry name" value="CLASS II AMINOTRANSFERASE/8-AMINO-7-OXONONANOATE SYNTHASE"/>
    <property type="match status" value="1"/>
</dbReference>
<proteinExistence type="predicted"/>
<comment type="cofactor">
    <cofactor evidence="1">
        <name>pyridoxal 5'-phosphate</name>
        <dbReference type="ChEBI" id="CHEBI:597326"/>
    </cofactor>
</comment>
<protein>
    <submittedName>
        <fullName evidence="5">8-amino-7-oxononanoate synthase</fullName>
    </submittedName>
</protein>
<dbReference type="PANTHER" id="PTHR13693:SF100">
    <property type="entry name" value="8-AMINO-7-OXONONANOATE SYNTHASE"/>
    <property type="match status" value="1"/>
</dbReference>
<dbReference type="SUPFAM" id="SSF53383">
    <property type="entry name" value="PLP-dependent transferases"/>
    <property type="match status" value="1"/>
</dbReference>
<evidence type="ECO:0000256" key="3">
    <source>
        <dbReference type="ARBA" id="ARBA00022898"/>
    </source>
</evidence>
<organism evidence="5 6">
    <name type="scientific">Polynucleobacter kasalickyi</name>
    <dbReference type="NCBI Taxonomy" id="1938817"/>
    <lineage>
        <taxon>Bacteria</taxon>
        <taxon>Pseudomonadati</taxon>
        <taxon>Pseudomonadota</taxon>
        <taxon>Betaproteobacteria</taxon>
        <taxon>Burkholderiales</taxon>
        <taxon>Burkholderiaceae</taxon>
        <taxon>Polynucleobacter</taxon>
    </lineage>
</organism>
<sequence>MSAWLNSLQAAMGQLDQSGLIRSLKIRESPNAPFVTLNGQEKLAFCSNDYLGLSYHPELIAALHEGSELYGTGSGASSLISGHTSVHAQLELRLAKTQANHIPNAGASYISTGFMANIAVITALSTLGNISIYSDALNHASIIDAIRLAKASHQATCYIYQHADYEQLSQLLRLDDNPLKLIVSDGVFSMDGDIVDLPQLLGIANQFDALLYIDDAHGFGVLGTQGHGILEHFNMKANNLIYMGTLGKSAGIAGAFVVASQEWIDWLIQKARPVIYSTAPPPNLAFALMKSIDLITSEEGAKRRKHLNRLIEYWSANAKFSKWRTIPSQTAIQPLLIGSNHEVLRVSQELSNANLWVPAIRPPTVPANTGRLRIALNVLHELDHLELLIHRLKEIE</sequence>
<dbReference type="EMBL" id="FWXJ01000017">
    <property type="protein sequence ID" value="SMC78026.1"/>
    <property type="molecule type" value="Genomic_DNA"/>
</dbReference>
<dbReference type="STRING" id="1938817.SAMN06296008_11712"/>
<keyword evidence="6" id="KW-1185">Reference proteome</keyword>
<accession>A0A1W2BZ02</accession>
<dbReference type="AlphaFoldDB" id="A0A1W2BZ02"/>
<dbReference type="RefSeq" id="WP_200806906.1">
    <property type="nucleotide sequence ID" value="NZ_FWXJ01000017.1"/>
</dbReference>
<dbReference type="Gene3D" id="3.40.640.10">
    <property type="entry name" value="Type I PLP-dependent aspartate aminotransferase-like (Major domain)"/>
    <property type="match status" value="1"/>
</dbReference>
<evidence type="ECO:0000313" key="5">
    <source>
        <dbReference type="EMBL" id="SMC78026.1"/>
    </source>
</evidence>
<name>A0A1W2BZ02_9BURK</name>